<protein>
    <submittedName>
        <fullName evidence="1">Uncharacterized protein</fullName>
    </submittedName>
</protein>
<sequence length="128" mass="14861">IYKQKLQTYILANGKAERFLHFGSKNTDEIIIDLKLDVANGYYVGLIKDNDSNSLLIEHDSNSLLIEHDKGCFDGWNRNDKKTITRNSLESDIANDQKEPIVEYSKKYLRQCKLYHFHDTSDTAKFKS</sequence>
<organism evidence="1 2">
    <name type="scientific">Bathymodiolus thermophilus thioautotrophic gill symbiont</name>
    <dbReference type="NCBI Taxonomy" id="2360"/>
    <lineage>
        <taxon>Bacteria</taxon>
        <taxon>Pseudomonadati</taxon>
        <taxon>Pseudomonadota</taxon>
        <taxon>Gammaproteobacteria</taxon>
        <taxon>sulfur-oxidizing symbionts</taxon>
    </lineage>
</organism>
<feature type="non-terminal residue" evidence="1">
    <location>
        <position position="1"/>
    </location>
</feature>
<gene>
    <name evidence="1" type="ORF">BGC33_01440</name>
</gene>
<dbReference type="EMBL" id="MIQH01001130">
    <property type="protein sequence ID" value="OJA03056.1"/>
    <property type="molecule type" value="Genomic_DNA"/>
</dbReference>
<dbReference type="Proteomes" id="UP000182798">
    <property type="component" value="Unassembled WGS sequence"/>
</dbReference>
<dbReference type="AlphaFoldDB" id="A0A1J8PQ01"/>
<comment type="caution">
    <text evidence="1">The sequence shown here is derived from an EMBL/GenBank/DDBJ whole genome shotgun (WGS) entry which is preliminary data.</text>
</comment>
<reference evidence="2" key="1">
    <citation type="submission" date="2016-09" db="EMBL/GenBank/DDBJ databases">
        <title>Genome Sequence of Bathymodiolus thermophilus sulfur-oxidizing gill endosymbiont.</title>
        <authorList>
            <person name="Ponnudurai R."/>
            <person name="Kleiner M."/>
            <person name="Sayavedra L."/>
            <person name="Thuermer A."/>
            <person name="Felbeck H."/>
            <person name="Schlueter R."/>
            <person name="Schweder T."/>
            <person name="Markert S."/>
        </authorList>
    </citation>
    <scope>NUCLEOTIDE SEQUENCE [LARGE SCALE GENOMIC DNA]</scope>
    <source>
        <strain evidence="2">BAT/CrabSpa'14</strain>
    </source>
</reference>
<evidence type="ECO:0000313" key="2">
    <source>
        <dbReference type="Proteomes" id="UP000182798"/>
    </source>
</evidence>
<name>A0A1J8PQ01_9GAMM</name>
<feature type="non-terminal residue" evidence="1">
    <location>
        <position position="128"/>
    </location>
</feature>
<evidence type="ECO:0000313" key="1">
    <source>
        <dbReference type="EMBL" id="OJA03056.1"/>
    </source>
</evidence>
<accession>A0A1J8PQ01</accession>
<proteinExistence type="predicted"/>